<feature type="chain" id="PRO_5046818895" evidence="1">
    <location>
        <begin position="24"/>
        <end position="542"/>
    </location>
</feature>
<dbReference type="Proteomes" id="UP001645859">
    <property type="component" value="Unassembled WGS sequence"/>
</dbReference>
<name>A0ABS1SG98_9MICO</name>
<dbReference type="InterPro" id="IPR039424">
    <property type="entry name" value="SBP_5"/>
</dbReference>
<dbReference type="CDD" id="cd00995">
    <property type="entry name" value="PBP2_NikA_DppA_OppA_like"/>
    <property type="match status" value="1"/>
</dbReference>
<protein>
    <submittedName>
        <fullName evidence="3">ABC transporter substrate-binding protein</fullName>
    </submittedName>
</protein>
<dbReference type="InterPro" id="IPR006311">
    <property type="entry name" value="TAT_signal"/>
</dbReference>
<feature type="domain" description="Solute-binding protein family 5" evidence="2">
    <location>
        <begin position="96"/>
        <end position="460"/>
    </location>
</feature>
<dbReference type="PROSITE" id="PS51318">
    <property type="entry name" value="TAT"/>
    <property type="match status" value="1"/>
</dbReference>
<evidence type="ECO:0000256" key="1">
    <source>
        <dbReference type="SAM" id="SignalP"/>
    </source>
</evidence>
<organism evidence="3 4">
    <name type="scientific">Leucobacter chromiireducens subsp. solipictus</name>
    <dbReference type="NCBI Taxonomy" id="398235"/>
    <lineage>
        <taxon>Bacteria</taxon>
        <taxon>Bacillati</taxon>
        <taxon>Actinomycetota</taxon>
        <taxon>Actinomycetes</taxon>
        <taxon>Micrococcales</taxon>
        <taxon>Microbacteriaceae</taxon>
        <taxon>Leucobacter</taxon>
    </lineage>
</organism>
<gene>
    <name evidence="3" type="ORF">D3230_07115</name>
</gene>
<proteinExistence type="predicted"/>
<evidence type="ECO:0000313" key="3">
    <source>
        <dbReference type="EMBL" id="MBL3679067.1"/>
    </source>
</evidence>
<feature type="signal peptide" evidence="1">
    <location>
        <begin position="1"/>
        <end position="23"/>
    </location>
</feature>
<evidence type="ECO:0000313" key="4">
    <source>
        <dbReference type="Proteomes" id="UP001645859"/>
    </source>
</evidence>
<reference evidence="3 4" key="1">
    <citation type="submission" date="2018-09" db="EMBL/GenBank/DDBJ databases">
        <title>Comparative genomics of Leucobacter spp.</title>
        <authorList>
            <person name="Reis A.C."/>
            <person name="Kolvenbach B.A."/>
            <person name="Corvini P.F.X."/>
            <person name="Nunes O.C."/>
        </authorList>
    </citation>
    <scope>NUCLEOTIDE SEQUENCE [LARGE SCALE GENOMIC DNA]</scope>
    <source>
        <strain evidence="3 4">TAN 31504</strain>
    </source>
</reference>
<dbReference type="Gene3D" id="3.90.76.10">
    <property type="entry name" value="Dipeptide-binding Protein, Domain 1"/>
    <property type="match status" value="1"/>
</dbReference>
<keyword evidence="1" id="KW-0732">Signal</keyword>
<dbReference type="EMBL" id="QYAC01000003">
    <property type="protein sequence ID" value="MBL3679067.1"/>
    <property type="molecule type" value="Genomic_DNA"/>
</dbReference>
<dbReference type="PANTHER" id="PTHR30290">
    <property type="entry name" value="PERIPLASMIC BINDING COMPONENT OF ABC TRANSPORTER"/>
    <property type="match status" value="1"/>
</dbReference>
<dbReference type="RefSeq" id="WP_202344331.1">
    <property type="nucleotide sequence ID" value="NZ_BAAAPI010000013.1"/>
</dbReference>
<keyword evidence="4" id="KW-1185">Reference proteome</keyword>
<dbReference type="PIRSF" id="PIRSF002741">
    <property type="entry name" value="MppA"/>
    <property type="match status" value="1"/>
</dbReference>
<accession>A0ABS1SG98</accession>
<dbReference type="Gene3D" id="3.10.105.10">
    <property type="entry name" value="Dipeptide-binding Protein, Domain 3"/>
    <property type="match status" value="1"/>
</dbReference>
<comment type="caution">
    <text evidence="3">The sequence shown here is derived from an EMBL/GenBank/DDBJ whole genome shotgun (WGS) entry which is preliminary data.</text>
</comment>
<evidence type="ECO:0000259" key="2">
    <source>
        <dbReference type="Pfam" id="PF00496"/>
    </source>
</evidence>
<dbReference type="InterPro" id="IPR000914">
    <property type="entry name" value="SBP_5_dom"/>
</dbReference>
<dbReference type="Pfam" id="PF00496">
    <property type="entry name" value="SBP_bac_5"/>
    <property type="match status" value="1"/>
</dbReference>
<sequence length="542" mass="57864">MHTHPTLVSRRGRVRLAAAAAIAATLALVGCSGGGTPAEQPAVELVDTGAELDQVTVAFPGSLANLYIGQESGILNYNLAATVQEGLVSQDASGAIIPALAEAWETPDDSTYVFTLRADAKFQNGDAVTPEDVVSSLQRAQDPELSPGISYYLNNLASVEKTGDREVTVTSKAPDATFLVNLSNSGALVVTQQKFWEEHAGKVGTSASLLMGTGPYEVTEFQPDSHVLLERVDTWWGGVPKAKSIRVNFIPDANTRLAAAQKGDIDIAFNVPINQAAEWQKISDMRVESMNDLSYVGLLFDQRVAPFDDQKVREAIALSVDRTAIAEKLLRGYGEAASAIMTPESLAQAFDGDEARAELAKTPQHDLDLDAAKKLIAETDAKDLTTELTYPNTGPQLGIAAQAIAENLGEIGITVKVREVPIEEWLATIGDGEHGLGFMWYFSTTGDPAEVNSYLVGPDNPNGFESDEAAALIAEANALTDPTERAAQLLELETLNAEHVVNAPIWWGKSVTAFSNNVGLTDYGPYTFTGPWGAQLFAAEAK</sequence>
<dbReference type="Gene3D" id="3.40.190.10">
    <property type="entry name" value="Periplasmic binding protein-like II"/>
    <property type="match status" value="1"/>
</dbReference>
<dbReference type="SUPFAM" id="SSF53850">
    <property type="entry name" value="Periplasmic binding protein-like II"/>
    <property type="match status" value="1"/>
</dbReference>
<dbReference type="InterPro" id="IPR030678">
    <property type="entry name" value="Peptide/Ni-bd"/>
</dbReference>